<evidence type="ECO:0000313" key="2">
    <source>
        <dbReference type="Proteomes" id="UP000274131"/>
    </source>
</evidence>
<protein>
    <submittedName>
        <fullName evidence="3">PID domain-containing protein</fullName>
    </submittedName>
</protein>
<reference evidence="1 2" key="2">
    <citation type="submission" date="2018-10" db="EMBL/GenBank/DDBJ databases">
        <authorList>
            <consortium name="Pathogen Informatics"/>
        </authorList>
    </citation>
    <scope>NUCLEOTIDE SEQUENCE [LARGE SCALE GENOMIC DNA]</scope>
</reference>
<dbReference type="Proteomes" id="UP000274131">
    <property type="component" value="Unassembled WGS sequence"/>
</dbReference>
<dbReference type="AlphaFoldDB" id="A0A0N4VK06"/>
<proteinExistence type="predicted"/>
<reference evidence="3" key="1">
    <citation type="submission" date="2017-02" db="UniProtKB">
        <authorList>
            <consortium name="WormBaseParasite"/>
        </authorList>
    </citation>
    <scope>IDENTIFICATION</scope>
</reference>
<sequence>MKGFSVSGVSVTLGSFKLAKRLVRSGNVMLDLTKKDCGMNDLQDQNCGGVQGVLVGICDSTNPDLVYRYVIINTVIAANEAAKNISLVIEFAPDNTKVFHALRFCVETMIRLRAYLARVTSGEAHKNLQHLEAWNASDRLRV</sequence>
<gene>
    <name evidence="1" type="ORF">EVEC_LOCUS10502</name>
</gene>
<dbReference type="EMBL" id="UXUI01010902">
    <property type="protein sequence ID" value="VDD95751.1"/>
    <property type="molecule type" value="Genomic_DNA"/>
</dbReference>
<keyword evidence="2" id="KW-1185">Reference proteome</keyword>
<evidence type="ECO:0000313" key="3">
    <source>
        <dbReference type="WBParaSite" id="EVEC_0001117701-mRNA-1"/>
    </source>
</evidence>
<dbReference type="WBParaSite" id="EVEC_0001117701-mRNA-1">
    <property type="protein sequence ID" value="EVEC_0001117701-mRNA-1"/>
    <property type="gene ID" value="EVEC_0001117701"/>
</dbReference>
<accession>A0A0N4VK06</accession>
<name>A0A0N4VK06_ENTVE</name>
<evidence type="ECO:0000313" key="1">
    <source>
        <dbReference type="EMBL" id="VDD95751.1"/>
    </source>
</evidence>
<organism evidence="3">
    <name type="scientific">Enterobius vermicularis</name>
    <name type="common">Human pinworm</name>
    <dbReference type="NCBI Taxonomy" id="51028"/>
    <lineage>
        <taxon>Eukaryota</taxon>
        <taxon>Metazoa</taxon>
        <taxon>Ecdysozoa</taxon>
        <taxon>Nematoda</taxon>
        <taxon>Chromadorea</taxon>
        <taxon>Rhabditida</taxon>
        <taxon>Spirurina</taxon>
        <taxon>Oxyuridomorpha</taxon>
        <taxon>Oxyuroidea</taxon>
        <taxon>Oxyuridae</taxon>
        <taxon>Enterobius</taxon>
    </lineage>
</organism>